<comment type="caution">
    <text evidence="5">The sequence shown here is derived from an EMBL/GenBank/DDBJ whole genome shotgun (WGS) entry which is preliminary data.</text>
</comment>
<dbReference type="SMART" id="SM00369">
    <property type="entry name" value="LRR_TYP"/>
    <property type="match status" value="5"/>
</dbReference>
<keyword evidence="1" id="KW-0433">Leucine-rich repeat</keyword>
<reference evidence="5 6" key="2">
    <citation type="submission" date="2019-01" db="EMBL/GenBank/DDBJ databases">
        <title>The decoding of complex shrimp genome reveals the adaptation for benthos swimmer, frequently molting mechanism and breeding impact on genome.</title>
        <authorList>
            <person name="Sun Y."/>
            <person name="Gao Y."/>
            <person name="Yu Y."/>
        </authorList>
    </citation>
    <scope>NUCLEOTIDE SEQUENCE [LARGE SCALE GENOMIC DNA]</scope>
    <source>
        <tissue evidence="5">Muscle</tissue>
    </source>
</reference>
<dbReference type="SMART" id="SM00364">
    <property type="entry name" value="LRR_BAC"/>
    <property type="match status" value="4"/>
</dbReference>
<dbReference type="OrthoDB" id="17912at2759"/>
<evidence type="ECO:0000256" key="1">
    <source>
        <dbReference type="ARBA" id="ARBA00022614"/>
    </source>
</evidence>
<dbReference type="SUPFAM" id="SSF52058">
    <property type="entry name" value="L domain-like"/>
    <property type="match status" value="1"/>
</dbReference>
<proteinExistence type="predicted"/>
<dbReference type="AlphaFoldDB" id="A0A3R7SXT6"/>
<dbReference type="InterPro" id="IPR001611">
    <property type="entry name" value="Leu-rich_rpt"/>
</dbReference>
<feature type="domain" description="PIF1/LRR1 pleckstrin homology" evidence="4">
    <location>
        <begin position="4"/>
        <end position="103"/>
    </location>
</feature>
<gene>
    <name evidence="5" type="ORF">C7M84_000887</name>
</gene>
<dbReference type="STRING" id="6689.A0A3R7SXT6"/>
<keyword evidence="3" id="KW-0539">Nucleus</keyword>
<dbReference type="InterPro" id="IPR032675">
    <property type="entry name" value="LRR_dom_sf"/>
</dbReference>
<dbReference type="PANTHER" id="PTHR48051:SF52">
    <property type="entry name" value="LEUCINE-RICH REPEAT PROTEIN 1"/>
    <property type="match status" value="1"/>
</dbReference>
<keyword evidence="6" id="KW-1185">Reference proteome</keyword>
<dbReference type="Gene3D" id="3.80.10.10">
    <property type="entry name" value="Ribonuclease Inhibitor"/>
    <property type="match status" value="1"/>
</dbReference>
<name>A0A3R7SXT6_PENVA</name>
<evidence type="ECO:0000313" key="6">
    <source>
        <dbReference type="Proteomes" id="UP000283509"/>
    </source>
</evidence>
<organism evidence="5 6">
    <name type="scientific">Penaeus vannamei</name>
    <name type="common">Whiteleg shrimp</name>
    <name type="synonym">Litopenaeus vannamei</name>
    <dbReference type="NCBI Taxonomy" id="6689"/>
    <lineage>
        <taxon>Eukaryota</taxon>
        <taxon>Metazoa</taxon>
        <taxon>Ecdysozoa</taxon>
        <taxon>Arthropoda</taxon>
        <taxon>Crustacea</taxon>
        <taxon>Multicrustacea</taxon>
        <taxon>Malacostraca</taxon>
        <taxon>Eumalacostraca</taxon>
        <taxon>Eucarida</taxon>
        <taxon>Decapoda</taxon>
        <taxon>Dendrobranchiata</taxon>
        <taxon>Penaeoidea</taxon>
        <taxon>Penaeidae</taxon>
        <taxon>Penaeus</taxon>
    </lineage>
</organism>
<evidence type="ECO:0000313" key="5">
    <source>
        <dbReference type="EMBL" id="ROT80391.1"/>
    </source>
</evidence>
<dbReference type="GO" id="GO:0005737">
    <property type="term" value="C:cytoplasm"/>
    <property type="evidence" value="ECO:0007669"/>
    <property type="project" value="TreeGrafter"/>
</dbReference>
<evidence type="ECO:0000259" key="4">
    <source>
        <dbReference type="Pfam" id="PF25344"/>
    </source>
</evidence>
<keyword evidence="2" id="KW-0677">Repeat</keyword>
<protein>
    <recommendedName>
        <fullName evidence="4">PIF1/LRR1 pleckstrin homology domain-containing protein</fullName>
    </recommendedName>
</protein>
<sequence length="394" mass="43854">MSSKKNTARSSLGIGRLPGSKADVSNLFIHLCTAQNKQGNKYKVGGNIEAVFTKFVSEGKFTIRFKEPAHDLCVKADPVLAKTFLQTLKLGIQNKDIDKLRLSTLAPVKQSQVEKPKTKLVITCKKDYPITTAFPYSLETLRVNDVDLTRVENRIMKLKRLQILDLSHNIIQVLPATMNEMHSLAELHLAHNKIKGISHQVFTGKISKTLRLLDLSNNHMEYLPHTLGQLVSLVTLRLDNNFLKKLPISLGKLTSLKFFSASNNKLVELPASVFHLKMENIDVFGNPFTSQLGIVANNMPKGVPNLREIASAYCVKRGLRPTAADIPATLVEYLQSWLKCLCGRICYESHILTCISLNLKLVAPALTIGNAFETSTPALATLCSQKCFDKFTKR</sequence>
<dbReference type="Pfam" id="PF13855">
    <property type="entry name" value="LRR_8"/>
    <property type="match status" value="1"/>
</dbReference>
<dbReference type="PANTHER" id="PTHR48051">
    <property type="match status" value="1"/>
</dbReference>
<dbReference type="Proteomes" id="UP000283509">
    <property type="component" value="Unassembled WGS sequence"/>
</dbReference>
<reference evidence="5 6" key="1">
    <citation type="submission" date="2018-04" db="EMBL/GenBank/DDBJ databases">
        <authorList>
            <person name="Zhang X."/>
            <person name="Yuan J."/>
            <person name="Li F."/>
            <person name="Xiang J."/>
        </authorList>
    </citation>
    <scope>NUCLEOTIDE SEQUENCE [LARGE SCALE GENOMIC DNA]</scope>
    <source>
        <tissue evidence="5">Muscle</tissue>
    </source>
</reference>
<accession>A0A3R7SXT6</accession>
<dbReference type="EMBL" id="QCYY01001124">
    <property type="protein sequence ID" value="ROT80391.1"/>
    <property type="molecule type" value="Genomic_DNA"/>
</dbReference>
<dbReference type="Pfam" id="PF25344">
    <property type="entry name" value="PH_LRR1"/>
    <property type="match status" value="1"/>
</dbReference>
<dbReference type="InterPro" id="IPR003591">
    <property type="entry name" value="Leu-rich_rpt_typical-subtyp"/>
</dbReference>
<evidence type="ECO:0000256" key="2">
    <source>
        <dbReference type="ARBA" id="ARBA00022737"/>
    </source>
</evidence>
<evidence type="ECO:0000256" key="3">
    <source>
        <dbReference type="ARBA" id="ARBA00023242"/>
    </source>
</evidence>
<dbReference type="InterPro" id="IPR050216">
    <property type="entry name" value="LRR_domain-containing"/>
</dbReference>
<dbReference type="InterPro" id="IPR057437">
    <property type="entry name" value="PIF1/LRR1_PH"/>
</dbReference>